<evidence type="ECO:0000256" key="1">
    <source>
        <dbReference type="ARBA" id="ARBA00004141"/>
    </source>
</evidence>
<keyword evidence="3 6" id="KW-0812">Transmembrane</keyword>
<evidence type="ECO:0000256" key="2">
    <source>
        <dbReference type="ARBA" id="ARBA00007375"/>
    </source>
</evidence>
<feature type="transmembrane region" description="Helical" evidence="6">
    <location>
        <begin position="40"/>
        <end position="58"/>
    </location>
</feature>
<dbReference type="EMBL" id="JACSQK010000007">
    <property type="protein sequence ID" value="MBD7961837.1"/>
    <property type="molecule type" value="Genomic_DNA"/>
</dbReference>
<evidence type="ECO:0000256" key="4">
    <source>
        <dbReference type="ARBA" id="ARBA00022989"/>
    </source>
</evidence>
<reference evidence="7 8" key="1">
    <citation type="submission" date="2020-08" db="EMBL/GenBank/DDBJ databases">
        <title>A Genomic Blueprint of the Chicken Gut Microbiome.</title>
        <authorList>
            <person name="Gilroy R."/>
            <person name="Ravi A."/>
            <person name="Getino M."/>
            <person name="Pursley I."/>
            <person name="Horton D.L."/>
            <person name="Alikhan N.-F."/>
            <person name="Baker D."/>
            <person name="Gharbi K."/>
            <person name="Hall N."/>
            <person name="Watson M."/>
            <person name="Adriaenssens E.M."/>
            <person name="Foster-Nyarko E."/>
            <person name="Jarju S."/>
            <person name="Secka A."/>
            <person name="Antonio M."/>
            <person name="Oren A."/>
            <person name="Chaudhuri R."/>
            <person name="La Ragione R.M."/>
            <person name="Hildebrand F."/>
            <person name="Pallen M.J."/>
        </authorList>
    </citation>
    <scope>NUCLEOTIDE SEQUENCE [LARGE SCALE GENOMIC DNA]</scope>
    <source>
        <strain evidence="7 8">Sa2CVA6</strain>
    </source>
</reference>
<feature type="transmembrane region" description="Helical" evidence="6">
    <location>
        <begin position="118"/>
        <end position="136"/>
    </location>
</feature>
<feature type="transmembrane region" description="Helical" evidence="6">
    <location>
        <begin position="142"/>
        <end position="163"/>
    </location>
</feature>
<comment type="caution">
    <text evidence="7">The sequence shown here is derived from an EMBL/GenBank/DDBJ whole genome shotgun (WGS) entry which is preliminary data.</text>
</comment>
<dbReference type="PANTHER" id="PTHR31885:SF6">
    <property type="entry name" value="GH04784P"/>
    <property type="match status" value="1"/>
</dbReference>
<evidence type="ECO:0000313" key="8">
    <source>
        <dbReference type="Proteomes" id="UP000634919"/>
    </source>
</evidence>
<comment type="subcellular location">
    <subcellularLocation>
        <location evidence="1">Membrane</location>
        <topology evidence="1">Multi-pass membrane protein</topology>
    </subcellularLocation>
</comment>
<keyword evidence="8" id="KW-1185">Reference proteome</keyword>
<accession>A0ABR8SEB8</accession>
<dbReference type="RefSeq" id="WP_191724243.1">
    <property type="nucleotide sequence ID" value="NZ_JACSQK010000007.1"/>
</dbReference>
<evidence type="ECO:0000256" key="6">
    <source>
        <dbReference type="SAM" id="Phobius"/>
    </source>
</evidence>
<name>A0ABR8SEB8_9BURK</name>
<gene>
    <name evidence="7" type="ORF">H9646_15295</name>
</gene>
<organism evidence="7 8">
    <name type="scientific">Comamonas avium</name>
    <dbReference type="NCBI Taxonomy" id="2762231"/>
    <lineage>
        <taxon>Bacteria</taxon>
        <taxon>Pseudomonadati</taxon>
        <taxon>Pseudomonadota</taxon>
        <taxon>Betaproteobacteria</taxon>
        <taxon>Burkholderiales</taxon>
        <taxon>Comamonadaceae</taxon>
        <taxon>Comamonas</taxon>
    </lineage>
</organism>
<feature type="transmembrane region" description="Helical" evidence="6">
    <location>
        <begin position="65"/>
        <end position="83"/>
    </location>
</feature>
<dbReference type="Pfam" id="PF07947">
    <property type="entry name" value="YhhN"/>
    <property type="match status" value="1"/>
</dbReference>
<dbReference type="InterPro" id="IPR012506">
    <property type="entry name" value="TMEM86B-like"/>
</dbReference>
<keyword evidence="4 6" id="KW-1133">Transmembrane helix</keyword>
<keyword evidence="5 6" id="KW-0472">Membrane</keyword>
<comment type="similarity">
    <text evidence="2">Belongs to the TMEM86 family.</text>
</comment>
<evidence type="ECO:0000256" key="5">
    <source>
        <dbReference type="ARBA" id="ARBA00023136"/>
    </source>
</evidence>
<proteinExistence type="inferred from homology"/>
<dbReference type="PANTHER" id="PTHR31885">
    <property type="entry name" value="GH04784P"/>
    <property type="match status" value="1"/>
</dbReference>
<evidence type="ECO:0000256" key="3">
    <source>
        <dbReference type="ARBA" id="ARBA00022692"/>
    </source>
</evidence>
<feature type="transmembrane region" description="Helical" evidence="6">
    <location>
        <begin position="202"/>
        <end position="222"/>
    </location>
</feature>
<dbReference type="Proteomes" id="UP000634919">
    <property type="component" value="Unassembled WGS sequence"/>
</dbReference>
<feature type="transmembrane region" description="Helical" evidence="6">
    <location>
        <begin position="89"/>
        <end position="106"/>
    </location>
</feature>
<protein>
    <submittedName>
        <fullName evidence="7">Lysoplasmalogenase</fullName>
    </submittedName>
</protein>
<sequence>MPSSSTLSPHRIHPLQWAMAACGVLAMFSAHWGYFSAYALFKPLTMVLALICVGVVAGRSPLKKSMYLLLAGLALSMVGDVCLLMPQGFLAGLVAFLLAHVCYIALFQRDAPWLASRWGLAACIAAGAVAYGYLWTHGLPTAMRIPVAIYVLVIGLMAAQALGRATVLHTAAARTVAWGAVSFMVSDTVLALDRFVQPIAGAYLWVLGTYYLAQCLILHGMLQTLRAASLKQ</sequence>
<evidence type="ECO:0000313" key="7">
    <source>
        <dbReference type="EMBL" id="MBD7961837.1"/>
    </source>
</evidence>
<feature type="transmembrane region" description="Helical" evidence="6">
    <location>
        <begin position="175"/>
        <end position="196"/>
    </location>
</feature>